<proteinExistence type="predicted"/>
<dbReference type="Gene3D" id="3.20.20.80">
    <property type="entry name" value="Glycosidases"/>
    <property type="match status" value="1"/>
</dbReference>
<reference evidence="2 3" key="1">
    <citation type="journal article" date="2016" name="Nat. Commun.">
        <title>Thousands of microbial genomes shed light on interconnected biogeochemical processes in an aquifer system.</title>
        <authorList>
            <person name="Anantharaman K."/>
            <person name="Brown C.T."/>
            <person name="Hug L.A."/>
            <person name="Sharon I."/>
            <person name="Castelle C.J."/>
            <person name="Probst A.J."/>
            <person name="Thomas B.C."/>
            <person name="Singh A."/>
            <person name="Wilkins M.J."/>
            <person name="Karaoz U."/>
            <person name="Brodie E.L."/>
            <person name="Williams K.H."/>
            <person name="Hubbard S.S."/>
            <person name="Banfield J.F."/>
        </authorList>
    </citation>
    <scope>NUCLEOTIDE SEQUENCE [LARGE SCALE GENOMIC DNA]</scope>
</reference>
<dbReference type="Pfam" id="PF00704">
    <property type="entry name" value="Glyco_hydro_18"/>
    <property type="match status" value="1"/>
</dbReference>
<dbReference type="EMBL" id="MFZF01000022">
    <property type="protein sequence ID" value="OGK15948.1"/>
    <property type="molecule type" value="Genomic_DNA"/>
</dbReference>
<dbReference type="SUPFAM" id="SSF51445">
    <property type="entry name" value="(Trans)glycosidases"/>
    <property type="match status" value="1"/>
</dbReference>
<dbReference type="InterPro" id="IPR017853">
    <property type="entry name" value="GH"/>
</dbReference>
<protein>
    <recommendedName>
        <fullName evidence="1">GH18 domain-containing protein</fullName>
    </recommendedName>
</protein>
<gene>
    <name evidence="2" type="ORF">A2690_00650</name>
</gene>
<dbReference type="Gene3D" id="3.10.50.10">
    <property type="match status" value="1"/>
</dbReference>
<dbReference type="GO" id="GO:0005975">
    <property type="term" value="P:carbohydrate metabolic process"/>
    <property type="evidence" value="ECO:0007669"/>
    <property type="project" value="InterPro"/>
</dbReference>
<dbReference type="PROSITE" id="PS51910">
    <property type="entry name" value="GH18_2"/>
    <property type="match status" value="1"/>
</dbReference>
<dbReference type="InterPro" id="IPR001223">
    <property type="entry name" value="Glyco_hydro18_cat"/>
</dbReference>
<evidence type="ECO:0000313" key="3">
    <source>
        <dbReference type="Proteomes" id="UP000178372"/>
    </source>
</evidence>
<dbReference type="InterPro" id="IPR011583">
    <property type="entry name" value="Chitinase_II/V-like_cat"/>
</dbReference>
<accession>A0A1F7GAN0</accession>
<dbReference type="SMART" id="SM00636">
    <property type="entry name" value="Glyco_18"/>
    <property type="match status" value="1"/>
</dbReference>
<dbReference type="AlphaFoldDB" id="A0A1F7GAN0"/>
<evidence type="ECO:0000313" key="2">
    <source>
        <dbReference type="EMBL" id="OGK15948.1"/>
    </source>
</evidence>
<organism evidence="2 3">
    <name type="scientific">Candidatus Roizmanbacteria bacterium RIFCSPHIGHO2_01_FULL_39_12b</name>
    <dbReference type="NCBI Taxonomy" id="1802030"/>
    <lineage>
        <taxon>Bacteria</taxon>
        <taxon>Candidatus Roizmaniibacteriota</taxon>
    </lineage>
</organism>
<name>A0A1F7GAN0_9BACT</name>
<comment type="caution">
    <text evidence="2">The sequence shown here is derived from an EMBL/GenBank/DDBJ whole genome shotgun (WGS) entry which is preliminary data.</text>
</comment>
<dbReference type="PANTHER" id="PTHR46066">
    <property type="entry name" value="CHITINASE DOMAIN-CONTAINING PROTEIN 1 FAMILY MEMBER"/>
    <property type="match status" value="1"/>
</dbReference>
<sequence>MRRAILSFILVVLVLLLIKRPFNNPKNLYVAPTRQQNNPVVVDRKSTYGVFVPYWRTKRDNNYSLNPVSKTPISKTYYFGITFNQDGEINTDEAGYVQLANFNVSKLTNSFLVVRLIDQKVIDSLLENPQISSKIAKQSIEIAKTKRFDGITVDLEYSTLPTSKTKDQITRTISIFAEESKNNNLLVGMTVFGDTFFRGRPYDVVPLSKIVDEMIVMAYDFHKSRSLPGPLFPYEKKQYGYSYQEMIRDFIRFVPAGKLTVAYGLYGYSWRVDNRNRPIKPGVAKPYKTIIEEKNKCFPPICKVDIDSNSNELKMKTNNMNDSWSIIYSETPDSIKIKTDFAREKFVNNFIIWAYGYY</sequence>
<dbReference type="Proteomes" id="UP000178372">
    <property type="component" value="Unassembled WGS sequence"/>
</dbReference>
<dbReference type="GO" id="GO:0008061">
    <property type="term" value="F:chitin binding"/>
    <property type="evidence" value="ECO:0007669"/>
    <property type="project" value="InterPro"/>
</dbReference>
<feature type="domain" description="GH18" evidence="1">
    <location>
        <begin position="49"/>
        <end position="358"/>
    </location>
</feature>
<dbReference type="PANTHER" id="PTHR46066:SF2">
    <property type="entry name" value="CHITINASE DOMAIN-CONTAINING PROTEIN 1"/>
    <property type="match status" value="1"/>
</dbReference>
<dbReference type="InterPro" id="IPR029070">
    <property type="entry name" value="Chitinase_insertion_sf"/>
</dbReference>
<evidence type="ECO:0000259" key="1">
    <source>
        <dbReference type="PROSITE" id="PS51910"/>
    </source>
</evidence>